<dbReference type="Gene3D" id="1.10.150.240">
    <property type="entry name" value="Putative phosphatase, domain 2"/>
    <property type="match status" value="1"/>
</dbReference>
<reference evidence="6 7" key="1">
    <citation type="submission" date="2020-08" db="EMBL/GenBank/DDBJ databases">
        <authorList>
            <person name="Liu C."/>
            <person name="Sun Q."/>
        </authorList>
    </citation>
    <scope>NUCLEOTIDE SEQUENCE [LARGE SCALE GENOMIC DNA]</scope>
    <source>
        <strain evidence="6 7">NSJ-61</strain>
    </source>
</reference>
<dbReference type="InterPro" id="IPR023198">
    <property type="entry name" value="PGP-like_dom2"/>
</dbReference>
<dbReference type="InterPro" id="IPR041492">
    <property type="entry name" value="HAD_2"/>
</dbReference>
<dbReference type="PANTHER" id="PTHR46193:SF18">
    <property type="entry name" value="HEXITOL PHOSPHATASE B"/>
    <property type="match status" value="1"/>
</dbReference>
<keyword evidence="5" id="KW-0119">Carbohydrate metabolism</keyword>
<dbReference type="KEGG" id="ehn:H9Q80_00590"/>
<sequence length="210" mass="24214">MMKTVIFDMDGVLIDSEVIYLKSLQKYLKTLDIEEDLQTLSCLVGMNAKDITQKLQNTYHLHHIPMEELMEKQDLYFDEELKETILTPMPHLITYLKYLKEKDMTIVLASSSDMHWINTVLDGIHVREYFDIIISGENLKHSKPDPEIFYLAAKQAGCKHDECMVIEDSVNGIKAGKAADMYVIGYKGSIIQQDTSKADKEIYNFCELYT</sequence>
<dbReference type="InterPro" id="IPR036412">
    <property type="entry name" value="HAD-like_sf"/>
</dbReference>
<dbReference type="Pfam" id="PF13419">
    <property type="entry name" value="HAD_2"/>
    <property type="match status" value="1"/>
</dbReference>
<evidence type="ECO:0000313" key="7">
    <source>
        <dbReference type="Proteomes" id="UP000515856"/>
    </source>
</evidence>
<dbReference type="InterPro" id="IPR023214">
    <property type="entry name" value="HAD_sf"/>
</dbReference>
<dbReference type="SUPFAM" id="SSF56784">
    <property type="entry name" value="HAD-like"/>
    <property type="match status" value="1"/>
</dbReference>
<protein>
    <submittedName>
        <fullName evidence="6">HAD family phosphatase</fullName>
    </submittedName>
</protein>
<gene>
    <name evidence="6" type="ORF">H9Q80_00590</name>
</gene>
<keyword evidence="7" id="KW-1185">Reference proteome</keyword>
<dbReference type="RefSeq" id="WP_117452967.1">
    <property type="nucleotide sequence ID" value="NZ_CP060636.1"/>
</dbReference>
<evidence type="ECO:0000256" key="4">
    <source>
        <dbReference type="ARBA" id="ARBA00022842"/>
    </source>
</evidence>
<comment type="cofactor">
    <cofactor evidence="1">
        <name>Mg(2+)</name>
        <dbReference type="ChEBI" id="CHEBI:18420"/>
    </cofactor>
</comment>
<evidence type="ECO:0000256" key="1">
    <source>
        <dbReference type="ARBA" id="ARBA00001946"/>
    </source>
</evidence>
<dbReference type="Proteomes" id="UP000515856">
    <property type="component" value="Chromosome"/>
</dbReference>
<dbReference type="Gene3D" id="3.40.50.1000">
    <property type="entry name" value="HAD superfamily/HAD-like"/>
    <property type="match status" value="1"/>
</dbReference>
<dbReference type="AlphaFoldDB" id="A0A7G9GNV5"/>
<accession>A0A7G9GNV5</accession>
<name>A0A7G9GNV5_9FIRM</name>
<dbReference type="GO" id="GO:0003824">
    <property type="term" value="F:catalytic activity"/>
    <property type="evidence" value="ECO:0007669"/>
    <property type="project" value="UniProtKB-ARBA"/>
</dbReference>
<dbReference type="SFLD" id="SFLDG01135">
    <property type="entry name" value="C1.5.6:_HAD__Beta-PGM__Phospha"/>
    <property type="match status" value="1"/>
</dbReference>
<organism evidence="6 7">
    <name type="scientific">[Eubacterium] hominis</name>
    <dbReference type="NCBI Taxonomy" id="2764325"/>
    <lineage>
        <taxon>Bacteria</taxon>
        <taxon>Bacillati</taxon>
        <taxon>Bacillota</taxon>
        <taxon>Erysipelotrichia</taxon>
        <taxon>Erysipelotrichales</taxon>
        <taxon>Erysipelotrichaceae</taxon>
        <taxon>Amedibacillus</taxon>
    </lineage>
</organism>
<keyword evidence="3" id="KW-0479">Metal-binding</keyword>
<dbReference type="InterPro" id="IPR051600">
    <property type="entry name" value="Beta-PGM-like"/>
</dbReference>
<dbReference type="NCBIfam" id="TIGR01509">
    <property type="entry name" value="HAD-SF-IA-v3"/>
    <property type="match status" value="1"/>
</dbReference>
<keyword evidence="4" id="KW-0460">Magnesium</keyword>
<dbReference type="GO" id="GO:0046872">
    <property type="term" value="F:metal ion binding"/>
    <property type="evidence" value="ECO:0007669"/>
    <property type="project" value="UniProtKB-KW"/>
</dbReference>
<evidence type="ECO:0000256" key="5">
    <source>
        <dbReference type="ARBA" id="ARBA00023277"/>
    </source>
</evidence>
<evidence type="ECO:0000256" key="3">
    <source>
        <dbReference type="ARBA" id="ARBA00022723"/>
    </source>
</evidence>
<proteinExistence type="inferred from homology"/>
<dbReference type="SFLD" id="SFLDS00003">
    <property type="entry name" value="Haloacid_Dehalogenase"/>
    <property type="match status" value="1"/>
</dbReference>
<comment type="similarity">
    <text evidence="2">Belongs to the HAD-like hydrolase superfamily. CbbY/CbbZ/Gph/YieH family.</text>
</comment>
<dbReference type="NCBIfam" id="TIGR01549">
    <property type="entry name" value="HAD-SF-IA-v1"/>
    <property type="match status" value="1"/>
</dbReference>
<dbReference type="PANTHER" id="PTHR46193">
    <property type="entry name" value="6-PHOSPHOGLUCONATE PHOSPHATASE"/>
    <property type="match status" value="1"/>
</dbReference>
<evidence type="ECO:0000256" key="2">
    <source>
        <dbReference type="ARBA" id="ARBA00006171"/>
    </source>
</evidence>
<dbReference type="SFLD" id="SFLDG01129">
    <property type="entry name" value="C1.5:_HAD__Beta-PGM__Phosphata"/>
    <property type="match status" value="1"/>
</dbReference>
<evidence type="ECO:0000313" key="6">
    <source>
        <dbReference type="EMBL" id="QNM12487.1"/>
    </source>
</evidence>
<dbReference type="InterPro" id="IPR006439">
    <property type="entry name" value="HAD-SF_hydro_IA"/>
</dbReference>
<dbReference type="EMBL" id="CP060636">
    <property type="protein sequence ID" value="QNM12487.1"/>
    <property type="molecule type" value="Genomic_DNA"/>
</dbReference>